<dbReference type="CDD" id="cd03487">
    <property type="entry name" value="RT_Bac_retron_II"/>
    <property type="match status" value="1"/>
</dbReference>
<dbReference type="RefSeq" id="WP_186007687.1">
    <property type="nucleotide sequence ID" value="NZ_CP076250.1"/>
</dbReference>
<feature type="domain" description="Reverse transcriptase" evidence="10">
    <location>
        <begin position="40"/>
        <end position="265"/>
    </location>
</feature>
<evidence type="ECO:0000259" key="10">
    <source>
        <dbReference type="PROSITE" id="PS50878"/>
    </source>
</evidence>
<dbReference type="PANTHER" id="PTHR34047">
    <property type="entry name" value="NUCLEAR INTRON MATURASE 1, MITOCHONDRIAL-RELATED"/>
    <property type="match status" value="1"/>
</dbReference>
<evidence type="ECO:0000256" key="1">
    <source>
        <dbReference type="ARBA" id="ARBA00012493"/>
    </source>
</evidence>
<dbReference type="GO" id="GO:0051607">
    <property type="term" value="P:defense response to virus"/>
    <property type="evidence" value="ECO:0007669"/>
    <property type="project" value="UniProtKB-KW"/>
</dbReference>
<dbReference type="InterPro" id="IPR043502">
    <property type="entry name" value="DNA/RNA_pol_sf"/>
</dbReference>
<evidence type="ECO:0000256" key="4">
    <source>
        <dbReference type="ARBA" id="ARBA00022723"/>
    </source>
</evidence>
<keyword evidence="4" id="KW-0479">Metal-binding</keyword>
<evidence type="ECO:0000256" key="6">
    <source>
        <dbReference type="ARBA" id="ARBA00022918"/>
    </source>
</evidence>
<keyword evidence="6 11" id="KW-0695">RNA-directed DNA polymerase</keyword>
<evidence type="ECO:0000256" key="8">
    <source>
        <dbReference type="ARBA" id="ARBA00034120"/>
    </source>
</evidence>
<accession>A0A0K3A0J9</accession>
<dbReference type="GO" id="GO:0003723">
    <property type="term" value="F:RNA binding"/>
    <property type="evidence" value="ECO:0007669"/>
    <property type="project" value="InterPro"/>
</dbReference>
<evidence type="ECO:0000313" key="11">
    <source>
        <dbReference type="EMBL" id="CTP91601.1"/>
    </source>
</evidence>
<keyword evidence="3" id="KW-0548">Nucleotidyltransferase</keyword>
<name>A0A0K3A0J9_9XANT</name>
<dbReference type="PROSITE" id="PS50878">
    <property type="entry name" value="RT_POL"/>
    <property type="match status" value="1"/>
</dbReference>
<dbReference type="SUPFAM" id="SSF56672">
    <property type="entry name" value="DNA/RNA polymerases"/>
    <property type="match status" value="1"/>
</dbReference>
<dbReference type="GO" id="GO:0003964">
    <property type="term" value="F:RNA-directed DNA polymerase activity"/>
    <property type="evidence" value="ECO:0007669"/>
    <property type="project" value="UniProtKB-KW"/>
</dbReference>
<evidence type="ECO:0000256" key="5">
    <source>
        <dbReference type="ARBA" id="ARBA00022842"/>
    </source>
</evidence>
<dbReference type="InterPro" id="IPR000477">
    <property type="entry name" value="RT_dom"/>
</dbReference>
<evidence type="ECO:0000256" key="9">
    <source>
        <dbReference type="ARBA" id="ARBA00048173"/>
    </source>
</evidence>
<dbReference type="EMBL" id="CXOK01000104">
    <property type="protein sequence ID" value="CTP91601.1"/>
    <property type="molecule type" value="Genomic_DNA"/>
</dbReference>
<proteinExistence type="inferred from homology"/>
<evidence type="ECO:0000256" key="2">
    <source>
        <dbReference type="ARBA" id="ARBA00022679"/>
    </source>
</evidence>
<protein>
    <recommendedName>
        <fullName evidence="1">RNA-directed DNA polymerase</fullName>
        <ecNumber evidence="1">2.7.7.49</ecNumber>
    </recommendedName>
</protein>
<dbReference type="GO" id="GO:0046872">
    <property type="term" value="F:metal ion binding"/>
    <property type="evidence" value="ECO:0007669"/>
    <property type="project" value="UniProtKB-KW"/>
</dbReference>
<dbReference type="InterPro" id="IPR051083">
    <property type="entry name" value="GrpII_Intron_Splice-Mob/Def"/>
</dbReference>
<dbReference type="Pfam" id="PF00078">
    <property type="entry name" value="RVT_1"/>
    <property type="match status" value="1"/>
</dbReference>
<evidence type="ECO:0000256" key="7">
    <source>
        <dbReference type="ARBA" id="ARBA00023118"/>
    </source>
</evidence>
<evidence type="ECO:0000313" key="12">
    <source>
        <dbReference type="Proteomes" id="UP000041247"/>
    </source>
</evidence>
<gene>
    <name evidence="11" type="ORF">XTPLMG728_2955</name>
</gene>
<dbReference type="EC" id="2.7.7.49" evidence="1"/>
<organism evidence="11 12">
    <name type="scientific">Xanthomonas graminis pv. poae</name>
    <dbReference type="NCBI Taxonomy" id="227946"/>
    <lineage>
        <taxon>Bacteria</taxon>
        <taxon>Pseudomonadati</taxon>
        <taxon>Pseudomonadota</taxon>
        <taxon>Gammaproteobacteria</taxon>
        <taxon>Lysobacterales</taxon>
        <taxon>Lysobacteraceae</taxon>
        <taxon>Xanthomonas</taxon>
        <taxon>Xanthomonas translucens group</taxon>
        <taxon>Xanthomonas graminis</taxon>
    </lineage>
</organism>
<sequence length="578" mass="65175">MPSSPPVKKNSQQLSDRALEFKAMASRSDLAQWIGIKEKTLLYILYKLSDSEKYKDFTISKRDGGTRLISAPLKALKFSQKRISAILQEISPPRHLAKGYVPGKGIFDHAFLHKHRKTVVTADITNFFPSINFGRVRGMFLSPPFSLPTSLATMLAQLCCKDGQLPQGSPSSPAISNIICRSLDLELLEFSKRHRISVSRYADDICFSTNMRKPIFGLYEINSQFGNFPGTELSDIFTRNGFTLNIKKFKVSKSNSRQMVTGLIVNDRVNIPRAWRRQLRVLLHLRSRMEDAATTKVVNSWSSPLPSRKGETSSIDNLIQGKASFAAYIDRRSGTNHIGGLYRSYPKLRGMLPRVTQTFPVRIISEGPTDLLHLQAALEHYGSKLDLSNISIKFHNYQSDQGDADTLQTLRRIAKVDVEELTIGIFDYDNPKLLRDLSLDAGGYVRLGRMVFAACLARPAQTNGMYYCIESLYRRDQASRTTTEGRRLFFADEFKEDGSSQDGSLRREHPKKSALVLSERVFDPAKPEVSLTLSKTDFASMVFTKAAPFSDMDFSGFLPTLTLLRRMVDEAMRYQGIK</sequence>
<comment type="catalytic activity">
    <reaction evidence="9">
        <text>DNA(n) + a 2'-deoxyribonucleoside 5'-triphosphate = DNA(n+1) + diphosphate</text>
        <dbReference type="Rhea" id="RHEA:22508"/>
        <dbReference type="Rhea" id="RHEA-COMP:17339"/>
        <dbReference type="Rhea" id="RHEA-COMP:17340"/>
        <dbReference type="ChEBI" id="CHEBI:33019"/>
        <dbReference type="ChEBI" id="CHEBI:61560"/>
        <dbReference type="ChEBI" id="CHEBI:173112"/>
        <dbReference type="EC" id="2.7.7.49"/>
    </reaction>
</comment>
<keyword evidence="7" id="KW-0051">Antiviral defense</keyword>
<reference evidence="11 12" key="1">
    <citation type="submission" date="2015-07" db="EMBL/GenBank/DDBJ databases">
        <authorList>
            <person name="Noorani M."/>
        </authorList>
    </citation>
    <scope>NUCLEOTIDE SEQUENCE [LARGE SCALE GENOMIC DNA]</scope>
    <source>
        <strain evidence="11">LMG728</strain>
    </source>
</reference>
<dbReference type="PANTHER" id="PTHR34047:SF7">
    <property type="entry name" value="RNA-DIRECTED DNA POLYMERASE"/>
    <property type="match status" value="1"/>
</dbReference>
<keyword evidence="2" id="KW-0808">Transferase</keyword>
<evidence type="ECO:0000256" key="3">
    <source>
        <dbReference type="ARBA" id="ARBA00022695"/>
    </source>
</evidence>
<keyword evidence="5" id="KW-0460">Magnesium</keyword>
<comment type="similarity">
    <text evidence="8">Belongs to the bacterial reverse transcriptase family.</text>
</comment>
<dbReference type="PRINTS" id="PR00866">
    <property type="entry name" value="RNADNAPOLMS"/>
</dbReference>
<dbReference type="InterPro" id="IPR000123">
    <property type="entry name" value="Reverse_transcriptase_msDNA"/>
</dbReference>
<dbReference type="Proteomes" id="UP000041247">
    <property type="component" value="Unassembled WGS sequence"/>
</dbReference>
<dbReference type="AlphaFoldDB" id="A0A0K3A0J9"/>